<dbReference type="Proteomes" id="UP001241571">
    <property type="component" value="Unassembled WGS sequence"/>
</dbReference>
<evidence type="ECO:0000256" key="2">
    <source>
        <dbReference type="ARBA" id="ARBA00022649"/>
    </source>
</evidence>
<accession>A0ABD4ZY23</accession>
<evidence type="ECO:0000313" key="4">
    <source>
        <dbReference type="Proteomes" id="UP001241571"/>
    </source>
</evidence>
<dbReference type="EC" id="3.1.-.-" evidence="3"/>
<name>A0ABD4ZY23_ENTGA</name>
<dbReference type="PANTHER" id="PTHR33988">
    <property type="entry name" value="ENDORIBONUCLEASE MAZF-RELATED"/>
    <property type="match status" value="1"/>
</dbReference>
<keyword evidence="3" id="KW-0378">Hydrolase</keyword>
<evidence type="ECO:0000256" key="1">
    <source>
        <dbReference type="ARBA" id="ARBA00007521"/>
    </source>
</evidence>
<comment type="caution">
    <text evidence="3">The sequence shown here is derived from an EMBL/GenBank/DDBJ whole genome shotgun (WGS) entry which is preliminary data.</text>
</comment>
<dbReference type="EMBL" id="JASUBT010000029">
    <property type="protein sequence ID" value="MDL4937652.1"/>
    <property type="molecule type" value="Genomic_DNA"/>
</dbReference>
<dbReference type="RefSeq" id="WP_103301410.1">
    <property type="nucleotide sequence ID" value="NZ_BSYC01000003.1"/>
</dbReference>
<dbReference type="SUPFAM" id="SSF50118">
    <property type="entry name" value="Cell growth inhibitor/plasmid maintenance toxic component"/>
    <property type="match status" value="1"/>
</dbReference>
<protein>
    <submittedName>
        <fullName evidence="3">Type II toxin-antitoxin system PemK/MazF family toxin</fullName>
        <ecNumber evidence="3">3.1.-.-</ecNumber>
    </submittedName>
</protein>
<dbReference type="AlphaFoldDB" id="A0ABD4ZY23"/>
<organism evidence="3 4">
    <name type="scientific">Enterococcus gallinarum</name>
    <dbReference type="NCBI Taxonomy" id="1353"/>
    <lineage>
        <taxon>Bacteria</taxon>
        <taxon>Bacillati</taxon>
        <taxon>Bacillota</taxon>
        <taxon>Bacilli</taxon>
        <taxon>Lactobacillales</taxon>
        <taxon>Enterococcaceae</taxon>
        <taxon>Enterococcus</taxon>
    </lineage>
</organism>
<evidence type="ECO:0000313" key="3">
    <source>
        <dbReference type="EMBL" id="MDL4937652.1"/>
    </source>
</evidence>
<reference evidence="3 4" key="1">
    <citation type="submission" date="2023-06" db="EMBL/GenBank/DDBJ databases">
        <title>Acute promotion of culturable opportunistic pathogens and persistent increase of antibiotic resistance following antibiotic exposure in mouse gut microbiota.</title>
        <authorList>
            <person name="Li L."/>
            <person name="Wang B."/>
            <person name="Sun Y."/>
            <person name="Wang M."/>
            <person name="Xu H."/>
        </authorList>
    </citation>
    <scope>NUCLEOTIDE SEQUENCE [LARGE SCALE GENOMIC DNA]</scope>
    <source>
        <strain evidence="3 4">CRI2_2</strain>
    </source>
</reference>
<dbReference type="GO" id="GO:0016787">
    <property type="term" value="F:hydrolase activity"/>
    <property type="evidence" value="ECO:0007669"/>
    <property type="project" value="UniProtKB-KW"/>
</dbReference>
<comment type="similarity">
    <text evidence="1">Belongs to the PemK/MazF family.</text>
</comment>
<dbReference type="InterPro" id="IPR011067">
    <property type="entry name" value="Plasmid_toxin/cell-grow_inhib"/>
</dbReference>
<proteinExistence type="inferred from homology"/>
<sequence length="117" mass="13601">MKKDYRDLRQGDIFYLDFDPTKGHEQRGKRPCIMLTDTNKYMAYMIGVAPITSKNKTFPLHVILPKSTKIQGEILLEHHRMVDVQTRGFQFVETAPKKVVAECLEKIKLLYSEQTAK</sequence>
<dbReference type="Gene3D" id="2.30.30.110">
    <property type="match status" value="1"/>
</dbReference>
<gene>
    <name evidence="3" type="ORF">QRX88_18285</name>
</gene>
<dbReference type="Pfam" id="PF02452">
    <property type="entry name" value="PemK_toxin"/>
    <property type="match status" value="1"/>
</dbReference>
<dbReference type="InterPro" id="IPR003477">
    <property type="entry name" value="PemK-like"/>
</dbReference>
<dbReference type="PANTHER" id="PTHR33988:SF3">
    <property type="entry name" value="ENDORIBONUCLEASE TOXIN CHPB-RELATED"/>
    <property type="match status" value="1"/>
</dbReference>
<keyword evidence="2" id="KW-1277">Toxin-antitoxin system</keyword>